<feature type="transmembrane region" description="Helical" evidence="5">
    <location>
        <begin position="159"/>
        <end position="176"/>
    </location>
</feature>
<feature type="transmembrane region" description="Helical" evidence="5">
    <location>
        <begin position="197"/>
        <end position="219"/>
    </location>
</feature>
<keyword evidence="4 5" id="KW-0472">Membrane</keyword>
<dbReference type="Pfam" id="PF01566">
    <property type="entry name" value="Nramp"/>
    <property type="match status" value="1"/>
</dbReference>
<dbReference type="InterPro" id="IPR001046">
    <property type="entry name" value="NRAMP_fam"/>
</dbReference>
<feature type="transmembrane region" description="Helical" evidence="5">
    <location>
        <begin position="272"/>
        <end position="291"/>
    </location>
</feature>
<name>A0ABS9E3C5_9HYPH</name>
<protein>
    <submittedName>
        <fullName evidence="6">Nramp family divalent metal transporter</fullName>
    </submittedName>
</protein>
<dbReference type="PANTHER" id="PTHR11706:SF3">
    <property type="entry name" value="METAL ION TRANSPORT PROTEIN"/>
    <property type="match status" value="1"/>
</dbReference>
<comment type="caution">
    <text evidence="6">The sequence shown here is derived from an EMBL/GenBank/DDBJ whole genome shotgun (WGS) entry which is preliminary data.</text>
</comment>
<feature type="transmembrane region" description="Helical" evidence="5">
    <location>
        <begin position="397"/>
        <end position="415"/>
    </location>
</feature>
<feature type="transmembrane region" description="Helical" evidence="5">
    <location>
        <begin position="421"/>
        <end position="443"/>
    </location>
</feature>
<feature type="transmembrane region" description="Helical" evidence="5">
    <location>
        <begin position="97"/>
        <end position="121"/>
    </location>
</feature>
<dbReference type="PANTHER" id="PTHR11706">
    <property type="entry name" value="SOLUTE CARRIER PROTEIN FAMILY 11 MEMBER"/>
    <property type="match status" value="1"/>
</dbReference>
<feature type="transmembrane region" description="Helical" evidence="5">
    <location>
        <begin position="321"/>
        <end position="340"/>
    </location>
</feature>
<comment type="subcellular location">
    <subcellularLocation>
        <location evidence="1">Membrane</location>
        <topology evidence="1">Multi-pass membrane protein</topology>
    </subcellularLocation>
</comment>
<reference evidence="6 7" key="1">
    <citation type="submission" date="2022-01" db="EMBL/GenBank/DDBJ databases">
        <title>Maritalea mediterranea sp. nov., isolated from marine plastic residues from the Malva-rosa beach (Valencia, Spain).</title>
        <authorList>
            <person name="Vidal-Verdu A."/>
            <person name="Molina-Menor E."/>
            <person name="Pascual J."/>
            <person name="Pereto J."/>
            <person name="Porcar M."/>
        </authorList>
    </citation>
    <scope>NUCLEOTIDE SEQUENCE [LARGE SCALE GENOMIC DNA]</scope>
    <source>
        <strain evidence="6 7">P4.10X</strain>
    </source>
</reference>
<gene>
    <name evidence="6" type="ORF">L1I42_02600</name>
</gene>
<keyword evidence="7" id="KW-1185">Reference proteome</keyword>
<evidence type="ECO:0000256" key="3">
    <source>
        <dbReference type="ARBA" id="ARBA00022989"/>
    </source>
</evidence>
<accession>A0ABS9E3C5</accession>
<sequence>MSQKPIAIRSYVPEAPAGKERIKWWGPGILWAISSVGSGSILFTPRVGSEYGYEFVWLLWLVCLLMWVMIREAGRFSVVTGRTVLDGFRTLPGPKNWPLWLIFIPQLFAASVGVAGLSGLAGSAIKTILPGGLLLWSNVLLWASVLLVGFGGYKWVSRVAQIFALFMVVVTFLAALQSKPDMAMFVEGVVPGRPQNLNIPFILPWVGTILAGSMGILWYSYWVSTKGYGGAVGELHKGEDVDEVEEQDRAPQDRQTAVNRLQSWMGTMSNTALVGVLIGTLTITSFLVLGVELLKPAGIVPSGVDVALQLTKLLSEIWGSLGYWIMMMAIIVILGGSVIANQDGWSRSFADITLLIPLKPYEQGGDAQAKYKETPRWMKPMVFWRPPSMTCRQALKIFYLVGVTGITSTMLILMIGDPVKIMSFSGIIAAVHTPFIVFTTFALNLKLPEEVRPNGVFNFLMLAAGLFYGVFMVLYVLNFLSGSM</sequence>
<evidence type="ECO:0000256" key="4">
    <source>
        <dbReference type="ARBA" id="ARBA00023136"/>
    </source>
</evidence>
<dbReference type="EMBL" id="JAKGTI010000001">
    <property type="protein sequence ID" value="MCF4097375.1"/>
    <property type="molecule type" value="Genomic_DNA"/>
</dbReference>
<evidence type="ECO:0000256" key="5">
    <source>
        <dbReference type="SAM" id="Phobius"/>
    </source>
</evidence>
<evidence type="ECO:0000256" key="1">
    <source>
        <dbReference type="ARBA" id="ARBA00004141"/>
    </source>
</evidence>
<evidence type="ECO:0000313" key="7">
    <source>
        <dbReference type="Proteomes" id="UP001201217"/>
    </source>
</evidence>
<dbReference type="Proteomes" id="UP001201217">
    <property type="component" value="Unassembled WGS sequence"/>
</dbReference>
<keyword evidence="3 5" id="KW-1133">Transmembrane helix</keyword>
<dbReference type="NCBIfam" id="NF037982">
    <property type="entry name" value="Nramp_1"/>
    <property type="match status" value="1"/>
</dbReference>
<proteinExistence type="predicted"/>
<feature type="transmembrane region" description="Helical" evidence="5">
    <location>
        <begin position="133"/>
        <end position="153"/>
    </location>
</feature>
<feature type="transmembrane region" description="Helical" evidence="5">
    <location>
        <begin position="455"/>
        <end position="477"/>
    </location>
</feature>
<feature type="transmembrane region" description="Helical" evidence="5">
    <location>
        <begin position="24"/>
        <end position="44"/>
    </location>
</feature>
<evidence type="ECO:0000256" key="2">
    <source>
        <dbReference type="ARBA" id="ARBA00022692"/>
    </source>
</evidence>
<evidence type="ECO:0000313" key="6">
    <source>
        <dbReference type="EMBL" id="MCF4097375.1"/>
    </source>
</evidence>
<organism evidence="6 7">
    <name type="scientific">Maritalea mediterranea</name>
    <dbReference type="NCBI Taxonomy" id="2909667"/>
    <lineage>
        <taxon>Bacteria</taxon>
        <taxon>Pseudomonadati</taxon>
        <taxon>Pseudomonadota</taxon>
        <taxon>Alphaproteobacteria</taxon>
        <taxon>Hyphomicrobiales</taxon>
        <taxon>Devosiaceae</taxon>
        <taxon>Maritalea</taxon>
    </lineage>
</organism>
<feature type="transmembrane region" description="Helical" evidence="5">
    <location>
        <begin position="51"/>
        <end position="70"/>
    </location>
</feature>
<dbReference type="RefSeq" id="WP_236112942.1">
    <property type="nucleotide sequence ID" value="NZ_JAKGTI010000001.1"/>
</dbReference>
<keyword evidence="2 5" id="KW-0812">Transmembrane</keyword>